<evidence type="ECO:0000313" key="2">
    <source>
        <dbReference type="Proteomes" id="UP000551501"/>
    </source>
</evidence>
<keyword evidence="2" id="KW-1185">Reference proteome</keyword>
<dbReference type="EMBL" id="JACIFP010000001">
    <property type="protein sequence ID" value="MBB4137811.1"/>
    <property type="molecule type" value="Genomic_DNA"/>
</dbReference>
<evidence type="ECO:0000313" key="1">
    <source>
        <dbReference type="EMBL" id="MBB4137811.1"/>
    </source>
</evidence>
<dbReference type="Proteomes" id="UP000551501">
    <property type="component" value="Unassembled WGS sequence"/>
</dbReference>
<dbReference type="SUPFAM" id="SSF53474">
    <property type="entry name" value="alpha/beta-Hydrolases"/>
    <property type="match status" value="1"/>
</dbReference>
<dbReference type="AlphaFoldDB" id="A0A840F1Q6"/>
<accession>A0A840F1Q6</accession>
<dbReference type="GO" id="GO:0016787">
    <property type="term" value="F:hydrolase activity"/>
    <property type="evidence" value="ECO:0007669"/>
    <property type="project" value="UniProtKB-KW"/>
</dbReference>
<keyword evidence="1" id="KW-0378">Hydrolase</keyword>
<dbReference type="PANTHER" id="PTHR48098:SF1">
    <property type="entry name" value="DIACYLGLYCEROL ACYLTRANSFERASE_MYCOLYLTRANSFERASE AG85A"/>
    <property type="match status" value="1"/>
</dbReference>
<dbReference type="InterPro" id="IPR006311">
    <property type="entry name" value="TAT_signal"/>
</dbReference>
<dbReference type="RefSeq" id="WP_183372629.1">
    <property type="nucleotide sequence ID" value="NZ_BAABHL010000001.1"/>
</dbReference>
<comment type="caution">
    <text evidence="1">The sequence shown here is derived from an EMBL/GenBank/DDBJ whole genome shotgun (WGS) entry which is preliminary data.</text>
</comment>
<dbReference type="PANTHER" id="PTHR48098">
    <property type="entry name" value="ENTEROCHELIN ESTERASE-RELATED"/>
    <property type="match status" value="1"/>
</dbReference>
<reference evidence="1 2" key="1">
    <citation type="submission" date="2020-08" db="EMBL/GenBank/DDBJ databases">
        <title>Sequencing the genomes of 1000 actinobacteria strains.</title>
        <authorList>
            <person name="Klenk H.-P."/>
        </authorList>
    </citation>
    <scope>NUCLEOTIDE SEQUENCE [LARGE SCALE GENOMIC DNA]</scope>
    <source>
        <strain evidence="1 2">DSM 45298</strain>
    </source>
</reference>
<dbReference type="PROSITE" id="PS51318">
    <property type="entry name" value="TAT"/>
    <property type="match status" value="1"/>
</dbReference>
<dbReference type="InterPro" id="IPR029058">
    <property type="entry name" value="AB_hydrolase_fold"/>
</dbReference>
<dbReference type="GO" id="GO:0016747">
    <property type="term" value="F:acyltransferase activity, transferring groups other than amino-acyl groups"/>
    <property type="evidence" value="ECO:0007669"/>
    <property type="project" value="TreeGrafter"/>
</dbReference>
<name>A0A840F1Q6_9ACTN</name>
<gene>
    <name evidence="1" type="ORF">BKA16_004363</name>
</gene>
<sequence>MSEPDGSLLRGVASSRALSRRTLLAGGAGIAALGLAACSSHDPVTPRDAAAVAADDELAIETEPPELPADPPIITGEFVSAKMAGRLTRWAVARPNGVSGELPVVIVAHALNTHEKTIFSPGLDIQGVVQRHVDAGNTPFAVACVDVDRNYFHLRTDGADGAAMIIDEFMPMLDNDPDLDLRTDRIGLFGWSMGGYGALRIGAILGPRRVAAIAVGSPALWADPAQFPPRAFDSLADYRANSLFGQQPAFANIPLMISVGTSDQFYMYTRQWAADLHPPAAFATSPGGHTNRFWRSVLPDQVAFLGRALA</sequence>
<dbReference type="InterPro" id="IPR050583">
    <property type="entry name" value="Mycobacterial_A85_antigen"/>
</dbReference>
<proteinExistence type="predicted"/>
<protein>
    <submittedName>
        <fullName evidence="1">Dienelactone hydrolase</fullName>
    </submittedName>
</protein>
<organism evidence="1 2">
    <name type="scientific">Gordonia humi</name>
    <dbReference type="NCBI Taxonomy" id="686429"/>
    <lineage>
        <taxon>Bacteria</taxon>
        <taxon>Bacillati</taxon>
        <taxon>Actinomycetota</taxon>
        <taxon>Actinomycetes</taxon>
        <taxon>Mycobacteriales</taxon>
        <taxon>Gordoniaceae</taxon>
        <taxon>Gordonia</taxon>
    </lineage>
</organism>
<dbReference type="Gene3D" id="3.40.50.1820">
    <property type="entry name" value="alpha/beta hydrolase"/>
    <property type="match status" value="1"/>
</dbReference>